<comment type="caution">
    <text evidence="1">The sequence shown here is derived from an EMBL/GenBank/DDBJ whole genome shotgun (WGS) entry which is preliminary data.</text>
</comment>
<sequence length="42" mass="4732">MTGKVVTDPKTGVRTQQDKEGVFEIGVTKDGVIDHRFFRPKN</sequence>
<dbReference type="Proteomes" id="UP000006228">
    <property type="component" value="Unassembled WGS sequence"/>
</dbReference>
<accession>E8MCK2</accession>
<proteinExistence type="predicted"/>
<protein>
    <submittedName>
        <fullName evidence="1">Uncharacterized protein</fullName>
    </submittedName>
</protein>
<evidence type="ECO:0000313" key="2">
    <source>
        <dbReference type="Proteomes" id="UP000006228"/>
    </source>
</evidence>
<organism evidence="1 2">
    <name type="scientific">Vibrio sinaloensis DSM 21326</name>
    <dbReference type="NCBI Taxonomy" id="945550"/>
    <lineage>
        <taxon>Bacteria</taxon>
        <taxon>Pseudomonadati</taxon>
        <taxon>Pseudomonadota</taxon>
        <taxon>Gammaproteobacteria</taxon>
        <taxon>Vibrionales</taxon>
        <taxon>Vibrionaceae</taxon>
        <taxon>Vibrio</taxon>
        <taxon>Vibrio oreintalis group</taxon>
    </lineage>
</organism>
<dbReference type="EMBL" id="AEVT01000112">
    <property type="protein sequence ID" value="EGA68245.1"/>
    <property type="molecule type" value="Genomic_DNA"/>
</dbReference>
<evidence type="ECO:0000313" key="1">
    <source>
        <dbReference type="EMBL" id="EGA68245.1"/>
    </source>
</evidence>
<reference evidence="1 2" key="1">
    <citation type="journal article" date="2012" name="Int. J. Syst. Evol. Microbiol.">
        <title>Vibrio caribbeanicus sp. nov., isolated from the marine sponge Scleritoderma cyanea.</title>
        <authorList>
            <person name="Hoffmann M."/>
            <person name="Monday S.R."/>
            <person name="Allard M.W."/>
            <person name="Strain E.A."/>
            <person name="Whittaker P."/>
            <person name="Naum M."/>
            <person name="McCarthy P.J."/>
            <person name="Lopez J.V."/>
            <person name="Fischer M."/>
            <person name="Brown E.W."/>
        </authorList>
    </citation>
    <scope>NUCLEOTIDE SEQUENCE [LARGE SCALE GENOMIC DNA]</scope>
    <source>
        <strain evidence="2">DSMZ 21326</strain>
    </source>
</reference>
<name>E8MCK2_PHOS4</name>
<dbReference type="GeneID" id="95571810"/>
<dbReference type="AlphaFoldDB" id="E8MCK2"/>
<gene>
    <name evidence="1" type="ORF">VISI1226_03980</name>
</gene>
<dbReference type="RefSeq" id="WP_008081028.1">
    <property type="nucleotide sequence ID" value="NZ_AEVT01000112.1"/>
</dbReference>